<dbReference type="PROSITE" id="PS00630">
    <property type="entry name" value="IMP_2"/>
    <property type="match status" value="1"/>
</dbReference>
<comment type="cofactor">
    <cofactor evidence="2 7">
        <name>Mg(2+)</name>
        <dbReference type="ChEBI" id="CHEBI:18420"/>
    </cofactor>
</comment>
<accession>A0ABZ2YDL8</accession>
<dbReference type="InterPro" id="IPR000760">
    <property type="entry name" value="Inositol_monophosphatase-like"/>
</dbReference>
<dbReference type="CDD" id="cd01639">
    <property type="entry name" value="IMPase"/>
    <property type="match status" value="1"/>
</dbReference>
<evidence type="ECO:0000256" key="2">
    <source>
        <dbReference type="ARBA" id="ARBA00001946"/>
    </source>
</evidence>
<keyword evidence="9" id="KW-1185">Reference proteome</keyword>
<dbReference type="EC" id="3.1.3.25" evidence="7"/>
<dbReference type="InterPro" id="IPR020583">
    <property type="entry name" value="Inositol_monoP_metal-BS"/>
</dbReference>
<dbReference type="EMBL" id="CP121689">
    <property type="protein sequence ID" value="WZL77037.1"/>
    <property type="molecule type" value="Genomic_DNA"/>
</dbReference>
<dbReference type="Gene3D" id="3.30.540.10">
    <property type="entry name" value="Fructose-1,6-Bisphosphatase, subunit A, domain 1"/>
    <property type="match status" value="1"/>
</dbReference>
<dbReference type="PRINTS" id="PR00377">
    <property type="entry name" value="IMPHPHTASES"/>
</dbReference>
<sequence>MTEKRLETALKVAHQAGEFLLSKKEAILTIDQKSSWADLVTNVDLEAQELIISLLKTSFPDDFFFGEEGSISLEHLNKTWVIDPIDGTSNFIYRLPFFSVSIAFFELGVPTIGIVHIPELRETFWAARGKGAYLNGKRICISGKKTLDSALIATGFPYDIALREKSASLYTELLPAVNDLRAYGAASIELCYVACGRFDAYFEPQVALYDIAASLVVLSEAGGEFKSLDGKEWEPTSTSLIAANHHLLLELLEFLAMRKNRPNGNL</sequence>
<dbReference type="InterPro" id="IPR020550">
    <property type="entry name" value="Inositol_monophosphatase_CS"/>
</dbReference>
<dbReference type="PROSITE" id="PS00629">
    <property type="entry name" value="IMP_1"/>
    <property type="match status" value="1"/>
</dbReference>
<dbReference type="InterPro" id="IPR033942">
    <property type="entry name" value="IMPase"/>
</dbReference>
<evidence type="ECO:0000256" key="3">
    <source>
        <dbReference type="ARBA" id="ARBA00009759"/>
    </source>
</evidence>
<dbReference type="PANTHER" id="PTHR20854">
    <property type="entry name" value="INOSITOL MONOPHOSPHATASE"/>
    <property type="match status" value="1"/>
</dbReference>
<dbReference type="Pfam" id="PF00459">
    <property type="entry name" value="Inositol_P"/>
    <property type="match status" value="1"/>
</dbReference>
<dbReference type="PANTHER" id="PTHR20854:SF4">
    <property type="entry name" value="INOSITOL-1-MONOPHOSPHATASE-RELATED"/>
    <property type="match status" value="1"/>
</dbReference>
<evidence type="ECO:0000313" key="9">
    <source>
        <dbReference type="Proteomes" id="UP001461341"/>
    </source>
</evidence>
<evidence type="ECO:0000256" key="6">
    <source>
        <dbReference type="ARBA" id="ARBA00022842"/>
    </source>
</evidence>
<name>A0ABZ2YDL8_9BACT</name>
<dbReference type="SUPFAM" id="SSF56655">
    <property type="entry name" value="Carbohydrate phosphatase"/>
    <property type="match status" value="1"/>
</dbReference>
<evidence type="ECO:0000256" key="5">
    <source>
        <dbReference type="ARBA" id="ARBA00022801"/>
    </source>
</evidence>
<reference evidence="8 9" key="1">
    <citation type="submission" date="2023-03" db="EMBL/GenBank/DDBJ databases">
        <title>Novel Species.</title>
        <authorList>
            <person name="Ma S."/>
        </authorList>
    </citation>
    <scope>NUCLEOTIDE SEQUENCE [LARGE SCALE GENOMIC DNA]</scope>
    <source>
        <strain evidence="8 9">B11</strain>
    </source>
</reference>
<comment type="similarity">
    <text evidence="3 7">Belongs to the inositol monophosphatase superfamily.</text>
</comment>
<gene>
    <name evidence="8" type="ORF">QBE54_04770</name>
</gene>
<organism evidence="8 9">
    <name type="scientific">Thermatribacter velox</name>
    <dbReference type="NCBI Taxonomy" id="3039681"/>
    <lineage>
        <taxon>Bacteria</taxon>
        <taxon>Pseudomonadati</taxon>
        <taxon>Atribacterota</taxon>
        <taxon>Atribacteria</taxon>
        <taxon>Atribacterales</taxon>
        <taxon>Thermatribacteraceae</taxon>
        <taxon>Thermatribacter</taxon>
    </lineage>
</organism>
<evidence type="ECO:0000256" key="1">
    <source>
        <dbReference type="ARBA" id="ARBA00001033"/>
    </source>
</evidence>
<dbReference type="Proteomes" id="UP001461341">
    <property type="component" value="Chromosome"/>
</dbReference>
<evidence type="ECO:0000256" key="4">
    <source>
        <dbReference type="ARBA" id="ARBA00022723"/>
    </source>
</evidence>
<dbReference type="Gene3D" id="3.40.190.80">
    <property type="match status" value="1"/>
</dbReference>
<keyword evidence="6 7" id="KW-0460">Magnesium</keyword>
<evidence type="ECO:0000313" key="8">
    <source>
        <dbReference type="EMBL" id="WZL77037.1"/>
    </source>
</evidence>
<dbReference type="GO" id="GO:0016787">
    <property type="term" value="F:hydrolase activity"/>
    <property type="evidence" value="ECO:0007669"/>
    <property type="project" value="UniProtKB-KW"/>
</dbReference>
<evidence type="ECO:0000256" key="7">
    <source>
        <dbReference type="RuleBase" id="RU364068"/>
    </source>
</evidence>
<comment type="catalytic activity">
    <reaction evidence="1 7">
        <text>a myo-inositol phosphate + H2O = myo-inositol + phosphate</text>
        <dbReference type="Rhea" id="RHEA:24056"/>
        <dbReference type="ChEBI" id="CHEBI:15377"/>
        <dbReference type="ChEBI" id="CHEBI:17268"/>
        <dbReference type="ChEBI" id="CHEBI:43474"/>
        <dbReference type="ChEBI" id="CHEBI:84139"/>
        <dbReference type="EC" id="3.1.3.25"/>
    </reaction>
</comment>
<dbReference type="RefSeq" id="WP_369019203.1">
    <property type="nucleotide sequence ID" value="NZ_CP121689.1"/>
</dbReference>
<proteinExistence type="inferred from homology"/>
<keyword evidence="5 7" id="KW-0378">Hydrolase</keyword>
<keyword evidence="4 7" id="KW-0479">Metal-binding</keyword>
<protein>
    <recommendedName>
        <fullName evidence="7">Inositol-1-monophosphatase</fullName>
        <ecNumber evidence="7">3.1.3.25</ecNumber>
    </recommendedName>
</protein>